<feature type="region of interest" description="Disordered" evidence="1">
    <location>
        <begin position="64"/>
        <end position="171"/>
    </location>
</feature>
<feature type="region of interest" description="Disordered" evidence="1">
    <location>
        <begin position="195"/>
        <end position="232"/>
    </location>
</feature>
<dbReference type="Proteomes" id="UP000828390">
    <property type="component" value="Unassembled WGS sequence"/>
</dbReference>
<accession>A0A9D4G6Z9</accession>
<evidence type="ECO:0000313" key="3">
    <source>
        <dbReference type="Proteomes" id="UP000828390"/>
    </source>
</evidence>
<feature type="compositionally biased region" description="Polar residues" evidence="1">
    <location>
        <begin position="64"/>
        <end position="83"/>
    </location>
</feature>
<reference evidence="2" key="1">
    <citation type="journal article" date="2019" name="bioRxiv">
        <title>The Genome of the Zebra Mussel, Dreissena polymorpha: A Resource for Invasive Species Research.</title>
        <authorList>
            <person name="McCartney M.A."/>
            <person name="Auch B."/>
            <person name="Kono T."/>
            <person name="Mallez S."/>
            <person name="Zhang Y."/>
            <person name="Obille A."/>
            <person name="Becker A."/>
            <person name="Abrahante J.E."/>
            <person name="Garbe J."/>
            <person name="Badalamenti J.P."/>
            <person name="Herman A."/>
            <person name="Mangelson H."/>
            <person name="Liachko I."/>
            <person name="Sullivan S."/>
            <person name="Sone E.D."/>
            <person name="Koren S."/>
            <person name="Silverstein K.A.T."/>
            <person name="Beckman K.B."/>
            <person name="Gohl D.M."/>
        </authorList>
    </citation>
    <scope>NUCLEOTIDE SEQUENCE</scope>
    <source>
        <strain evidence="2">Duluth1</strain>
        <tissue evidence="2">Whole animal</tissue>
    </source>
</reference>
<gene>
    <name evidence="2" type="ORF">DPMN_139817</name>
</gene>
<dbReference type="EMBL" id="JAIWYP010000006">
    <property type="protein sequence ID" value="KAH3811407.1"/>
    <property type="molecule type" value="Genomic_DNA"/>
</dbReference>
<dbReference type="AlphaFoldDB" id="A0A9D4G6Z9"/>
<feature type="compositionally biased region" description="Low complexity" evidence="1">
    <location>
        <begin position="113"/>
        <end position="145"/>
    </location>
</feature>
<comment type="caution">
    <text evidence="2">The sequence shown here is derived from an EMBL/GenBank/DDBJ whole genome shotgun (WGS) entry which is preliminary data.</text>
</comment>
<proteinExistence type="predicted"/>
<evidence type="ECO:0000313" key="2">
    <source>
        <dbReference type="EMBL" id="KAH3811407.1"/>
    </source>
</evidence>
<protein>
    <submittedName>
        <fullName evidence="2">Uncharacterized protein</fullName>
    </submittedName>
</protein>
<organism evidence="2 3">
    <name type="scientific">Dreissena polymorpha</name>
    <name type="common">Zebra mussel</name>
    <name type="synonym">Mytilus polymorpha</name>
    <dbReference type="NCBI Taxonomy" id="45954"/>
    <lineage>
        <taxon>Eukaryota</taxon>
        <taxon>Metazoa</taxon>
        <taxon>Spiralia</taxon>
        <taxon>Lophotrochozoa</taxon>
        <taxon>Mollusca</taxon>
        <taxon>Bivalvia</taxon>
        <taxon>Autobranchia</taxon>
        <taxon>Heteroconchia</taxon>
        <taxon>Euheterodonta</taxon>
        <taxon>Imparidentia</taxon>
        <taxon>Neoheterodontei</taxon>
        <taxon>Myida</taxon>
        <taxon>Dreissenoidea</taxon>
        <taxon>Dreissenidae</taxon>
        <taxon>Dreissena</taxon>
    </lineage>
</organism>
<name>A0A9D4G6Z9_DREPO</name>
<evidence type="ECO:0000256" key="1">
    <source>
        <dbReference type="SAM" id="MobiDB-lite"/>
    </source>
</evidence>
<feature type="compositionally biased region" description="Polar residues" evidence="1">
    <location>
        <begin position="155"/>
        <end position="171"/>
    </location>
</feature>
<reference evidence="2" key="2">
    <citation type="submission" date="2020-11" db="EMBL/GenBank/DDBJ databases">
        <authorList>
            <person name="McCartney M.A."/>
            <person name="Auch B."/>
            <person name="Kono T."/>
            <person name="Mallez S."/>
            <person name="Becker A."/>
            <person name="Gohl D.M."/>
            <person name="Silverstein K.A.T."/>
            <person name="Koren S."/>
            <person name="Bechman K.B."/>
            <person name="Herman A."/>
            <person name="Abrahante J.E."/>
            <person name="Garbe J."/>
        </authorList>
    </citation>
    <scope>NUCLEOTIDE SEQUENCE</scope>
    <source>
        <strain evidence="2">Duluth1</strain>
        <tissue evidence="2">Whole animal</tissue>
    </source>
</reference>
<feature type="compositionally biased region" description="Low complexity" evidence="1">
    <location>
        <begin position="92"/>
        <end position="103"/>
    </location>
</feature>
<sequence>MCFCLPVLQITTEPPHLIESNNLAIRAAAAVCNRDPRFTRTPPDPTPRFTSHLSTENLALTSIPATQQSPHSQYSTATPNSYNIHKPAQTYSQPSFSSSVNQSTRTYSQPPYNSNLVNTYNNNSSFSGSHVTSSSTSSSSTKGGSPVATPDPLSPNATQFPSSSVFTSEPSTYTPAYVPRRTLFSHSTTPPTLFPVSRHAGFTPTIPDGAGNTAPGLTAASPGVGPSKNAFGSSLEDEFTRVGTYY</sequence>
<keyword evidence="3" id="KW-1185">Reference proteome</keyword>